<feature type="compositionally biased region" description="Polar residues" evidence="7">
    <location>
        <begin position="1"/>
        <end position="19"/>
    </location>
</feature>
<dbReference type="GO" id="GO:0015172">
    <property type="term" value="F:acidic amino acid transmembrane transporter activity"/>
    <property type="evidence" value="ECO:0000318"/>
    <property type="project" value="GO_Central"/>
</dbReference>
<evidence type="ECO:0000256" key="2">
    <source>
        <dbReference type="ARBA" id="ARBA00022448"/>
    </source>
</evidence>
<evidence type="ECO:0000313" key="10">
    <source>
        <dbReference type="EMBL" id="KAF5770021.1"/>
    </source>
</evidence>
<dbReference type="Pfam" id="PF01490">
    <property type="entry name" value="Aa_trans"/>
    <property type="match status" value="1"/>
</dbReference>
<feature type="transmembrane region" description="Helical" evidence="8">
    <location>
        <begin position="422"/>
        <end position="446"/>
    </location>
</feature>
<feature type="transmembrane region" description="Helical" evidence="8">
    <location>
        <begin position="122"/>
        <end position="144"/>
    </location>
</feature>
<dbReference type="OrthoDB" id="40134at2759"/>
<dbReference type="Gramene" id="mRNA:HanXRQr2_Chr14g0654871">
    <property type="protein sequence ID" value="mRNA:HanXRQr2_Chr14g0654871"/>
    <property type="gene ID" value="HanXRQr2_Chr14g0654871"/>
</dbReference>
<dbReference type="InterPro" id="IPR013057">
    <property type="entry name" value="AA_transpt_TM"/>
</dbReference>
<protein>
    <submittedName>
        <fullName evidence="10 11">Amino acid transporter, transmembrane domain-containing protein</fullName>
    </submittedName>
</protein>
<dbReference type="OMA" id="EMHETIP"/>
<keyword evidence="2" id="KW-0813">Transport</keyword>
<accession>A0A251SK17</accession>
<keyword evidence="5 8" id="KW-1133">Transmembrane helix</keyword>
<gene>
    <name evidence="11" type="ORF">HannXRQ_Chr14g0450951</name>
    <name evidence="10" type="ORF">HanXRQr2_Chr14g0654871</name>
</gene>
<keyword evidence="6 8" id="KW-0472">Membrane</keyword>
<reference evidence="11" key="2">
    <citation type="submission" date="2017-02" db="EMBL/GenBank/DDBJ databases">
        <title>Sunflower complete genome.</title>
        <authorList>
            <person name="Langlade N."/>
            <person name="Munos S."/>
        </authorList>
    </citation>
    <scope>NUCLEOTIDE SEQUENCE [LARGE SCALE GENOMIC DNA]</scope>
    <source>
        <tissue evidence="11">Leaves</tissue>
    </source>
</reference>
<feature type="transmembrane region" description="Helical" evidence="8">
    <location>
        <begin position="320"/>
        <end position="342"/>
    </location>
</feature>
<evidence type="ECO:0000256" key="1">
    <source>
        <dbReference type="ARBA" id="ARBA00004370"/>
    </source>
</evidence>
<feature type="transmembrane region" description="Helical" evidence="8">
    <location>
        <begin position="232"/>
        <end position="256"/>
    </location>
</feature>
<dbReference type="EMBL" id="CM007903">
    <property type="protein sequence ID" value="OTF98921.1"/>
    <property type="molecule type" value="Genomic_DNA"/>
</dbReference>
<dbReference type="EMBL" id="MNCJ02000329">
    <property type="protein sequence ID" value="KAF5770021.1"/>
    <property type="molecule type" value="Genomic_DNA"/>
</dbReference>
<dbReference type="Proteomes" id="UP000215914">
    <property type="component" value="Chromosome 14"/>
</dbReference>
<dbReference type="GO" id="GO:0016020">
    <property type="term" value="C:membrane"/>
    <property type="evidence" value="ECO:0000318"/>
    <property type="project" value="GO_Central"/>
</dbReference>
<dbReference type="AlphaFoldDB" id="A0A251SK17"/>
<evidence type="ECO:0000256" key="5">
    <source>
        <dbReference type="ARBA" id="ARBA00022989"/>
    </source>
</evidence>
<proteinExistence type="predicted"/>
<evidence type="ECO:0000256" key="6">
    <source>
        <dbReference type="ARBA" id="ARBA00023136"/>
    </source>
</evidence>
<keyword evidence="12" id="KW-1185">Reference proteome</keyword>
<feature type="transmembrane region" description="Helical" evidence="8">
    <location>
        <begin position="277"/>
        <end position="300"/>
    </location>
</feature>
<name>A0A251SK17_HELAN</name>
<organism evidence="11 12">
    <name type="scientific">Helianthus annuus</name>
    <name type="common">Common sunflower</name>
    <dbReference type="NCBI Taxonomy" id="4232"/>
    <lineage>
        <taxon>Eukaryota</taxon>
        <taxon>Viridiplantae</taxon>
        <taxon>Streptophyta</taxon>
        <taxon>Embryophyta</taxon>
        <taxon>Tracheophyta</taxon>
        <taxon>Spermatophyta</taxon>
        <taxon>Magnoliopsida</taxon>
        <taxon>eudicotyledons</taxon>
        <taxon>Gunneridae</taxon>
        <taxon>Pentapetalae</taxon>
        <taxon>asterids</taxon>
        <taxon>campanulids</taxon>
        <taxon>Asterales</taxon>
        <taxon>Asteraceae</taxon>
        <taxon>Asteroideae</taxon>
        <taxon>Heliantheae alliance</taxon>
        <taxon>Heliantheae</taxon>
        <taxon>Helianthus</taxon>
    </lineage>
</organism>
<feature type="transmembrane region" description="Helical" evidence="8">
    <location>
        <begin position="164"/>
        <end position="180"/>
    </location>
</feature>
<keyword evidence="4" id="KW-0029">Amino-acid transport</keyword>
<evidence type="ECO:0000256" key="4">
    <source>
        <dbReference type="ARBA" id="ARBA00022970"/>
    </source>
</evidence>
<evidence type="ECO:0000256" key="3">
    <source>
        <dbReference type="ARBA" id="ARBA00022692"/>
    </source>
</evidence>
<feature type="transmembrane region" description="Helical" evidence="8">
    <location>
        <begin position="389"/>
        <end position="410"/>
    </location>
</feature>
<keyword evidence="3 8" id="KW-0812">Transmembrane</keyword>
<evidence type="ECO:0000259" key="9">
    <source>
        <dbReference type="Pfam" id="PF01490"/>
    </source>
</evidence>
<evidence type="ECO:0000256" key="7">
    <source>
        <dbReference type="SAM" id="MobiDB-lite"/>
    </source>
</evidence>
<feature type="region of interest" description="Disordered" evidence="7">
    <location>
        <begin position="1"/>
        <end position="24"/>
    </location>
</feature>
<feature type="transmembrane region" description="Helical" evidence="8">
    <location>
        <begin position="363"/>
        <end position="383"/>
    </location>
</feature>
<sequence length="456" mass="50899">MGTQAQPDQYYVDNNNTNGDKVDTRTEREKQIDEWLPITSSRNAKWWYSAFHNVTAMVGAGVLGLPYALAHLGWGPGLTVLFGSWIVTVYTLWQMVEMHETIPGKRFDRYHELGQHAFGKKLGLFIIVPQQLIVEVGCDIVYMVTGGQSLKKVHELLCDDCTSLRLTYWIMIFASVHFLLSHCPNFNSITIISLAAAVMSISYSTIAWVASVDRGVQPDIDYSIGYKETTQAGTVLSFFNGLGAMAFAYAGHNVVLEIQATIPSTPEKPSKGPMWKGVVVAYIVVAICYFPVAISGYWAYGNRVSDNVLISLEKPVWLIAAANVFVVIHVIGSYQVYAMPVFDMIETLLVKKMNFKPTFMLRFITRNLYVAFTMMFGICVPFFGGLLGFFGGFAFAPTTYFIPCVCWLIIHKPKVGSLSWIINWICIILGVCLMVVSPIGGLRQIILDAKHYKSFS</sequence>
<reference evidence="10" key="3">
    <citation type="submission" date="2020-06" db="EMBL/GenBank/DDBJ databases">
        <title>Helianthus annuus Genome sequencing and assembly Release 2.</title>
        <authorList>
            <person name="Gouzy J."/>
            <person name="Langlade N."/>
            <person name="Munos S."/>
        </authorList>
    </citation>
    <scope>NUCLEOTIDE SEQUENCE</scope>
    <source>
        <tissue evidence="10">Leaves</tissue>
    </source>
</reference>
<dbReference type="InParanoid" id="A0A251SK17"/>
<dbReference type="PANTHER" id="PTHR48017">
    <property type="entry name" value="OS05G0424000 PROTEIN-RELATED"/>
    <property type="match status" value="1"/>
</dbReference>
<feature type="transmembrane region" description="Helical" evidence="8">
    <location>
        <begin position="46"/>
        <end position="68"/>
    </location>
</feature>
<reference evidence="10 12" key="1">
    <citation type="journal article" date="2017" name="Nature">
        <title>The sunflower genome provides insights into oil metabolism, flowering and Asterid evolution.</title>
        <authorList>
            <person name="Badouin H."/>
            <person name="Gouzy J."/>
            <person name="Grassa C.J."/>
            <person name="Murat F."/>
            <person name="Staton S.E."/>
            <person name="Cottret L."/>
            <person name="Lelandais-Briere C."/>
            <person name="Owens G.L."/>
            <person name="Carrere S."/>
            <person name="Mayjonade B."/>
            <person name="Legrand L."/>
            <person name="Gill N."/>
            <person name="Kane N.C."/>
            <person name="Bowers J.E."/>
            <person name="Hubner S."/>
            <person name="Bellec A."/>
            <person name="Berard A."/>
            <person name="Berges H."/>
            <person name="Blanchet N."/>
            <person name="Boniface M.C."/>
            <person name="Brunel D."/>
            <person name="Catrice O."/>
            <person name="Chaidir N."/>
            <person name="Claudel C."/>
            <person name="Donnadieu C."/>
            <person name="Faraut T."/>
            <person name="Fievet G."/>
            <person name="Helmstetter N."/>
            <person name="King M."/>
            <person name="Knapp S.J."/>
            <person name="Lai Z."/>
            <person name="Le Paslier M.C."/>
            <person name="Lippi Y."/>
            <person name="Lorenzon L."/>
            <person name="Mandel J.R."/>
            <person name="Marage G."/>
            <person name="Marchand G."/>
            <person name="Marquand E."/>
            <person name="Bret-Mestries E."/>
            <person name="Morien E."/>
            <person name="Nambeesan S."/>
            <person name="Nguyen T."/>
            <person name="Pegot-Espagnet P."/>
            <person name="Pouilly N."/>
            <person name="Raftis F."/>
            <person name="Sallet E."/>
            <person name="Schiex T."/>
            <person name="Thomas J."/>
            <person name="Vandecasteele C."/>
            <person name="Vares D."/>
            <person name="Vear F."/>
            <person name="Vautrin S."/>
            <person name="Crespi M."/>
            <person name="Mangin B."/>
            <person name="Burke J.M."/>
            <person name="Salse J."/>
            <person name="Munos S."/>
            <person name="Vincourt P."/>
            <person name="Rieseberg L.H."/>
            <person name="Langlade N.B."/>
        </authorList>
    </citation>
    <scope>NUCLEOTIDE SEQUENCE [LARGE SCALE GENOMIC DNA]</scope>
    <source>
        <strain evidence="12">cv. SF193</strain>
        <tissue evidence="10">Leaves</tissue>
    </source>
</reference>
<dbReference type="STRING" id="4232.A0A251SK17"/>
<feature type="transmembrane region" description="Helical" evidence="8">
    <location>
        <begin position="192"/>
        <end position="212"/>
    </location>
</feature>
<evidence type="ECO:0000313" key="11">
    <source>
        <dbReference type="EMBL" id="OTF98921.1"/>
    </source>
</evidence>
<evidence type="ECO:0000313" key="12">
    <source>
        <dbReference type="Proteomes" id="UP000215914"/>
    </source>
</evidence>
<feature type="domain" description="Amino acid transporter transmembrane" evidence="9">
    <location>
        <begin position="43"/>
        <end position="440"/>
    </location>
</feature>
<feature type="transmembrane region" description="Helical" evidence="8">
    <location>
        <begin position="74"/>
        <end position="93"/>
    </location>
</feature>
<evidence type="ECO:0000256" key="8">
    <source>
        <dbReference type="SAM" id="Phobius"/>
    </source>
</evidence>
<comment type="subcellular location">
    <subcellularLocation>
        <location evidence="1">Membrane</location>
    </subcellularLocation>
</comment>
<dbReference type="GO" id="GO:0003333">
    <property type="term" value="P:amino acid transmembrane transport"/>
    <property type="evidence" value="ECO:0000318"/>
    <property type="project" value="GO_Central"/>
</dbReference>